<dbReference type="AlphaFoldDB" id="A0A395RNC8"/>
<evidence type="ECO:0000313" key="3">
    <source>
        <dbReference type="Proteomes" id="UP000266234"/>
    </source>
</evidence>
<accession>A0A395RNC8</accession>
<organism evidence="2 3">
    <name type="scientific">Fusarium longipes</name>
    <dbReference type="NCBI Taxonomy" id="694270"/>
    <lineage>
        <taxon>Eukaryota</taxon>
        <taxon>Fungi</taxon>
        <taxon>Dikarya</taxon>
        <taxon>Ascomycota</taxon>
        <taxon>Pezizomycotina</taxon>
        <taxon>Sordariomycetes</taxon>
        <taxon>Hypocreomycetidae</taxon>
        <taxon>Hypocreales</taxon>
        <taxon>Nectriaceae</taxon>
        <taxon>Fusarium</taxon>
    </lineage>
</organism>
<dbReference type="EMBL" id="PXOG01000308">
    <property type="protein sequence ID" value="RGP61628.1"/>
    <property type="molecule type" value="Genomic_DNA"/>
</dbReference>
<feature type="region of interest" description="Disordered" evidence="1">
    <location>
        <begin position="429"/>
        <end position="465"/>
    </location>
</feature>
<reference evidence="2 3" key="1">
    <citation type="journal article" date="2018" name="PLoS Pathog.">
        <title>Evolution of structural diversity of trichothecenes, a family of toxins produced by plant pathogenic and entomopathogenic fungi.</title>
        <authorList>
            <person name="Proctor R.H."/>
            <person name="McCormick S.P."/>
            <person name="Kim H.S."/>
            <person name="Cardoza R.E."/>
            <person name="Stanley A.M."/>
            <person name="Lindo L."/>
            <person name="Kelly A."/>
            <person name="Brown D.W."/>
            <person name="Lee T."/>
            <person name="Vaughan M.M."/>
            <person name="Alexander N.J."/>
            <person name="Busman M."/>
            <person name="Gutierrez S."/>
        </authorList>
    </citation>
    <scope>NUCLEOTIDE SEQUENCE [LARGE SCALE GENOMIC DNA]</scope>
    <source>
        <strain evidence="2 3">NRRL 20695</strain>
    </source>
</reference>
<comment type="caution">
    <text evidence="2">The sequence shown here is derived from an EMBL/GenBank/DDBJ whole genome shotgun (WGS) entry which is preliminary data.</text>
</comment>
<proteinExistence type="predicted"/>
<keyword evidence="3" id="KW-1185">Reference proteome</keyword>
<gene>
    <name evidence="2" type="ORF">FLONG3_10462</name>
</gene>
<protein>
    <submittedName>
        <fullName evidence="2">Uncharacterized protein</fullName>
    </submittedName>
</protein>
<evidence type="ECO:0000313" key="2">
    <source>
        <dbReference type="EMBL" id="RGP61628.1"/>
    </source>
</evidence>
<dbReference type="Proteomes" id="UP000266234">
    <property type="component" value="Unassembled WGS sequence"/>
</dbReference>
<sequence length="465" mass="52088">MATRSPSTGHVPHVLPILEKPITFKGYVVGIENRIRLGDKAFTLLTEHLALMIIAGRRGLDPVNQKERKHPFDGALSKELSPFRLKERLECASPFCKHYMGGLNHSSQHNNITDELWEIHYQHSRLRPQPEMTDEWIRKSNAQQIKEAMVHISRFRTDEKLDGQQPKNIESVAVQNAIGRDGGVCVVTGAKQCDVFWFIPPTWNNNVTNNNITGEHEGGSRLVTGINILEDEICSATKLRTTHEAWNFICVSKELYAYLTLGLCAFKYVQQQKVDAEEEVEVELQFYWMPRLTPRFNEIASDALVEEINTIHRAGYPPPQRYLHDWEAKFKHRGDRKAISGDTIKIKVPKGDAKRLESVVKVHWGCVLFTSLCGGAGCPAFLTGMKLQDRSIQPTRVPMEEVLNIVEAQRLEAGVDKMGSDGGFLPSVPSENLISGVSCGTPGSSSAGRSSRKEESESTTSSWAK</sequence>
<dbReference type="OrthoDB" id="5090720at2759"/>
<name>A0A395RNC8_9HYPO</name>
<evidence type="ECO:0000256" key="1">
    <source>
        <dbReference type="SAM" id="MobiDB-lite"/>
    </source>
</evidence>